<proteinExistence type="predicted"/>
<evidence type="ECO:0000313" key="1">
    <source>
        <dbReference type="EMBL" id="CAL5224022.1"/>
    </source>
</evidence>
<protein>
    <submittedName>
        <fullName evidence="1">G6642 protein</fullName>
    </submittedName>
</protein>
<evidence type="ECO:0000313" key="2">
    <source>
        <dbReference type="Proteomes" id="UP001497392"/>
    </source>
</evidence>
<name>A0ABP1G2E2_9CHLO</name>
<dbReference type="EMBL" id="CAXHTA020000010">
    <property type="protein sequence ID" value="CAL5224022.1"/>
    <property type="molecule type" value="Genomic_DNA"/>
</dbReference>
<dbReference type="Proteomes" id="UP001497392">
    <property type="component" value="Unassembled WGS sequence"/>
</dbReference>
<keyword evidence="2" id="KW-1185">Reference proteome</keyword>
<sequence>MVLDSIRTFPTSAKVCIITNQPELLTASSILSQYPNTSICGRSDNIEHPYMLAWAHRDVIKTAWMEGEDGERYSLFLYMEDDLLLTWRALHAWAEDENPYMAMWLASRDQLGHWMAAPEWGYLPETMSDLIREEAAWSVYLIESAEYKRGVNGFQRSLVWPYDPVAMKLDHIAEVIHIPNNKCKGPLPAKRGSGAPCTISFDDVLTP</sequence>
<gene>
    <name evidence="1" type="primary">g6642</name>
    <name evidence="1" type="ORF">VP750_LOCUS5681</name>
</gene>
<accession>A0ABP1G2E2</accession>
<comment type="caution">
    <text evidence="1">The sequence shown here is derived from an EMBL/GenBank/DDBJ whole genome shotgun (WGS) entry which is preliminary data.</text>
</comment>
<organism evidence="1 2">
    <name type="scientific">Coccomyxa viridis</name>
    <dbReference type="NCBI Taxonomy" id="1274662"/>
    <lineage>
        <taxon>Eukaryota</taxon>
        <taxon>Viridiplantae</taxon>
        <taxon>Chlorophyta</taxon>
        <taxon>core chlorophytes</taxon>
        <taxon>Trebouxiophyceae</taxon>
        <taxon>Trebouxiophyceae incertae sedis</taxon>
        <taxon>Coccomyxaceae</taxon>
        <taxon>Coccomyxa</taxon>
    </lineage>
</organism>
<reference evidence="1 2" key="1">
    <citation type="submission" date="2024-06" db="EMBL/GenBank/DDBJ databases">
        <authorList>
            <person name="Kraege A."/>
            <person name="Thomma B."/>
        </authorList>
    </citation>
    <scope>NUCLEOTIDE SEQUENCE [LARGE SCALE GENOMIC DNA]</scope>
</reference>